<organism evidence="2 3">
    <name type="scientific">Homoserinimonas hongtaonis</name>
    <dbReference type="NCBI Taxonomy" id="2079791"/>
    <lineage>
        <taxon>Bacteria</taxon>
        <taxon>Bacillati</taxon>
        <taxon>Actinomycetota</taxon>
        <taxon>Actinomycetes</taxon>
        <taxon>Micrococcales</taxon>
        <taxon>Microbacteriaceae</taxon>
        <taxon>Homoserinimonas</taxon>
    </lineage>
</organism>
<comment type="caution">
    <text evidence="2">The sequence shown here is derived from an EMBL/GenBank/DDBJ whole genome shotgun (WGS) entry which is preliminary data.</text>
</comment>
<gene>
    <name evidence="2" type="ORF">DF220_07805</name>
</gene>
<keyword evidence="1" id="KW-0472">Membrane</keyword>
<evidence type="ECO:0000256" key="1">
    <source>
        <dbReference type="SAM" id="Phobius"/>
    </source>
</evidence>
<dbReference type="Gene3D" id="1.20.1270.90">
    <property type="entry name" value="AF1782-like"/>
    <property type="match status" value="2"/>
</dbReference>
<sequence>MVAHANPASAYSAQLQLESLRPSSTAHSLAAADAAIAALEAVLPEDAAGELAAQAAVDQAIDDLVSTSSLTSAIYDAESKQYGDYTASSKEWLLTETTRAKTLLAKTQDPATPVTEAEIDSEVTQLRNAEAQLVDLSGLRASIAAAEAKIALGVWTNNSTSNTRSYVQGAQTVLNTPDAPQSEVNRLSNSVTFSASLLIDISGMKANYNHFITLSESDFTSHSRVSMSEYLDYAELLLADDRFGDWNVTQARIDQAYLLYHTAMANMVSKRVLAEMVASAVTLNASRFTASSWVGLPDALSRAEATLARTADAADPVSQRDVDTSASGLAVELNGLISTALLTAKVSEAEALNEADYRSASWPTFQSALADANALLAAASTPSITVTDAELATTLAALTDAMAGLEDLSTLKATAVAELALAEDALGNVGPDFTAYSVAELDAAIDRLAAAIASPTESGLIGATSTSVAARGALVDASSLTAALAATAGASKDNTVSTQGAFDTAVASANDLLDRVRDADEEVTAAEVLAVTSDLNTATANLVDLSLLRTAVDAAAATDLADHTAYSVAVFDSAEATALAVLGDDDATALQVSAAASQLRTAIADLVSAAPFYAAYAAAQDLDESDYTAHSWADVAPWLRGLDGFRTTLNNPNVSISASHIVNSVSSFNQFIDSLVAISPLKTIYGTSNVDEAQFSASSFAALTSARAAAAALLDRATDASDPVTQAEVDAAYAAVNDAVNGLVNTEAAAAKLSAEASAFVAGDYTAASASVMGSALAALAALVNADATVPVTAAQLSDAANAVEAARDALVSIVDLAFMASLDLDAMKAEYSAASFAPFAAAVTAARALLTQSADPTVIITEAQVNDAVNGIFPAAFTLVSTGNLTDAIAGGSGLVEAKYTASSWAAFAAALADAEAVAARSADASTVAPVTRSETDDVVAALLAAIDGLVAAPAAIPGTPAAADTTGATDITGTSDVADAGVDELPFTGAELLLPVGGALALLLSGAWLTMVSRRRGALNG</sequence>
<keyword evidence="1" id="KW-0812">Transmembrane</keyword>
<keyword evidence="1" id="KW-1133">Transmembrane helix</keyword>
<evidence type="ECO:0000313" key="2">
    <source>
        <dbReference type="EMBL" id="PWB97741.1"/>
    </source>
</evidence>
<evidence type="ECO:0000313" key="3">
    <source>
        <dbReference type="Proteomes" id="UP000244978"/>
    </source>
</evidence>
<dbReference type="Pfam" id="PF07554">
    <property type="entry name" value="FIVAR"/>
    <property type="match status" value="5"/>
</dbReference>
<dbReference type="EMBL" id="QEEX01000001">
    <property type="protein sequence ID" value="PWB97741.1"/>
    <property type="molecule type" value="Genomic_DNA"/>
</dbReference>
<protein>
    <submittedName>
        <fullName evidence="2">Uncharacterized protein</fullName>
    </submittedName>
</protein>
<keyword evidence="3" id="KW-1185">Reference proteome</keyword>
<feature type="transmembrane region" description="Helical" evidence="1">
    <location>
        <begin position="994"/>
        <end position="1014"/>
    </location>
</feature>
<name>A0A2U1T1I2_9MICO</name>
<dbReference type="Proteomes" id="UP000244978">
    <property type="component" value="Unassembled WGS sequence"/>
</dbReference>
<dbReference type="AlphaFoldDB" id="A0A2U1T1I2"/>
<proteinExistence type="predicted"/>
<accession>A0A2U1T1I2</accession>
<reference evidence="3" key="1">
    <citation type="submission" date="2018-04" db="EMBL/GenBank/DDBJ databases">
        <authorList>
            <person name="Liu S."/>
            <person name="Wang Z."/>
            <person name="Li J."/>
        </authorList>
    </citation>
    <scope>NUCLEOTIDE SEQUENCE [LARGE SCALE GENOMIC DNA]</scope>
    <source>
        <strain evidence="3">S1194</strain>
    </source>
</reference>
<dbReference type="Gene3D" id="1.20.1270.70">
    <property type="entry name" value="Designed single chain three-helix bundle"/>
    <property type="match status" value="2"/>
</dbReference>